<dbReference type="GO" id="GO:0042981">
    <property type="term" value="P:regulation of apoptotic process"/>
    <property type="evidence" value="ECO:0007669"/>
    <property type="project" value="InterPro"/>
</dbReference>
<dbReference type="GO" id="GO:0046961">
    <property type="term" value="F:proton-transporting ATPase activity, rotational mechanism"/>
    <property type="evidence" value="ECO:0007669"/>
    <property type="project" value="InterPro"/>
</dbReference>
<evidence type="ECO:0000256" key="2">
    <source>
        <dbReference type="ARBA" id="ARBA00022448"/>
    </source>
</evidence>
<dbReference type="Proteomes" id="UP000694844">
    <property type="component" value="Chromosome 1"/>
</dbReference>
<proteinExistence type="inferred from homology"/>
<accession>A0A8B8A756</accession>
<dbReference type="InterPro" id="IPR008218">
    <property type="entry name" value="ATPase_V1-cplx_f_g_su"/>
</dbReference>
<evidence type="ECO:0000256" key="1">
    <source>
        <dbReference type="ARBA" id="ARBA00010148"/>
    </source>
</evidence>
<dbReference type="Gene3D" id="1.10.533.10">
    <property type="entry name" value="Death Domain, Fas"/>
    <property type="match status" value="1"/>
</dbReference>
<dbReference type="InterPro" id="IPR001315">
    <property type="entry name" value="CARD"/>
</dbReference>
<keyword evidence="7" id="KW-1185">Reference proteome</keyword>
<evidence type="ECO:0000256" key="4">
    <source>
        <dbReference type="ARBA" id="ARBA00023065"/>
    </source>
</evidence>
<dbReference type="InterPro" id="IPR005772">
    <property type="entry name" value="ATPase_V1-cplx_fsu_euk"/>
</dbReference>
<gene>
    <name evidence="8" type="primary">LOC111100011</name>
</gene>
<keyword evidence="4" id="KW-0406">Ion transport</keyword>
<evidence type="ECO:0000313" key="8">
    <source>
        <dbReference type="RefSeq" id="XP_022287297.1"/>
    </source>
</evidence>
<dbReference type="PROSITE" id="PS50209">
    <property type="entry name" value="CARD"/>
    <property type="match status" value="2"/>
</dbReference>
<feature type="domain" description="CARD" evidence="6">
    <location>
        <begin position="591"/>
        <end position="668"/>
    </location>
</feature>
<evidence type="ECO:0000256" key="3">
    <source>
        <dbReference type="ARBA" id="ARBA00022781"/>
    </source>
</evidence>
<dbReference type="AlphaFoldDB" id="A0A8B8A756"/>
<protein>
    <submittedName>
        <fullName evidence="8">Uncharacterized protein LOC111100011 isoform X3</fullName>
    </submittedName>
</protein>
<evidence type="ECO:0000259" key="6">
    <source>
        <dbReference type="PROSITE" id="PS50209"/>
    </source>
</evidence>
<comment type="similarity">
    <text evidence="1">Belongs to the V-ATPase F subunit family.</text>
</comment>
<dbReference type="NCBIfam" id="TIGR01101">
    <property type="entry name" value="V_ATP_synt_F"/>
    <property type="match status" value="1"/>
</dbReference>
<evidence type="ECO:0000256" key="5">
    <source>
        <dbReference type="SAM" id="MobiDB-lite"/>
    </source>
</evidence>
<dbReference type="PANTHER" id="PTHR13861:SF2">
    <property type="entry name" value="V-TYPE PROTON ATPASE SUBUNIT F"/>
    <property type="match status" value="1"/>
</dbReference>
<dbReference type="GeneID" id="111100011"/>
<dbReference type="InterPro" id="IPR011029">
    <property type="entry name" value="DEATH-like_dom_sf"/>
</dbReference>
<organism evidence="7 8">
    <name type="scientific">Crassostrea virginica</name>
    <name type="common">Eastern oyster</name>
    <dbReference type="NCBI Taxonomy" id="6565"/>
    <lineage>
        <taxon>Eukaryota</taxon>
        <taxon>Metazoa</taxon>
        <taxon>Spiralia</taxon>
        <taxon>Lophotrochozoa</taxon>
        <taxon>Mollusca</taxon>
        <taxon>Bivalvia</taxon>
        <taxon>Autobranchia</taxon>
        <taxon>Pteriomorphia</taxon>
        <taxon>Ostreida</taxon>
        <taxon>Ostreoidea</taxon>
        <taxon>Ostreidae</taxon>
        <taxon>Crassostrea</taxon>
    </lineage>
</organism>
<dbReference type="GO" id="GO:0033180">
    <property type="term" value="C:proton-transporting V-type ATPase, V1 domain"/>
    <property type="evidence" value="ECO:0007669"/>
    <property type="project" value="InterPro"/>
</dbReference>
<dbReference type="SUPFAM" id="SSF47986">
    <property type="entry name" value="DEATH domain"/>
    <property type="match status" value="1"/>
</dbReference>
<evidence type="ECO:0000313" key="7">
    <source>
        <dbReference type="Proteomes" id="UP000694844"/>
    </source>
</evidence>
<feature type="domain" description="CARD" evidence="6">
    <location>
        <begin position="255"/>
        <end position="317"/>
    </location>
</feature>
<dbReference type="OrthoDB" id="10261947at2759"/>
<dbReference type="Pfam" id="PF01990">
    <property type="entry name" value="ATP-synt_F"/>
    <property type="match status" value="1"/>
</dbReference>
<keyword evidence="3" id="KW-0375">Hydrogen ion transport</keyword>
<dbReference type="PANTHER" id="PTHR13861">
    <property type="entry name" value="VACUOLAR ATP SYNTHASE SUBUNIT F"/>
    <property type="match status" value="1"/>
</dbReference>
<dbReference type="Gene3D" id="3.40.50.10580">
    <property type="entry name" value="ATPase, V1 complex, subunit F"/>
    <property type="match status" value="1"/>
</dbReference>
<sequence length="867" mass="99550">MSHSAVKGKLIAVIGDEDTCTGFLLGGIGELNKKREPNFLVVDKNTSRHDIEEAFRGFLKRDDIAIILINQTIAEEIRYVIDSHDQPIPAVLEIPSKDSPYDSSKDSILRRAKISNVTTDIMSENILYKRDDSGCPDSPISLEAHHIRKKYKTLKRDMNTEIVDYLVQSNILTTDENSSLLHKSRAEKCDFILRRLILDPNCLTKLVTLLHEEPKDLDEFDCFRSLLSNTSPEPEIPNSDNHENDSTVLVHNLKLDENRKRLLNLFKRHINNKSSNSILDDFLQEDLITIEEHEEISVQSERSRTEAAELLYAAVERSRSLTLLSILKSYDAGGLADRLQLHVEGLEIDVETDLEASFTVRIRDGKVYLFSADEKTKVQVKIISADENRLNLTCLMEVIPKAEETLAQKTHCSIERTSEGSIIILLQTETDDAVEKLRQFIESGEISKFLKQLFDTSDVRKLLEKDKYTIEIEIKKVQSSVTDFPANELQGTETPEFKYRSILERCHRFLLEELEPGYFLRDEEVAAIFTSVRADVKEQTNRTAKNELLLEHLKKQPEEDIQFVLEKLENRNAYIYRQLFPNTGKFQDIDIEQVKRNILDNLPELLDEINIETLQTPFLSTGVLTREELDALRCSSESLRTENLQFVKLVLHRGAEIIRVFLGSLENSRGESELCRRLTKQTDTEDTSEGKNRNTKIKYEAFDDENGLLFTGNFLIELLKDTNESPEQECLSVKKGDRNQDSVISDRSQSEDSTSSESDSQPVFTPTPLAPKDSPSEALESEISNLLSKLTIRLMKVEYVKDIKDILSRRHVRKTLQMEEVRQTFPHNFRAIEKDVSKLRRCLRELQYLSDGVRGRFSRARRSQSMM</sequence>
<feature type="region of interest" description="Disordered" evidence="5">
    <location>
        <begin position="728"/>
        <end position="776"/>
    </location>
</feature>
<dbReference type="SUPFAM" id="SSF159468">
    <property type="entry name" value="AtpF-like"/>
    <property type="match status" value="1"/>
</dbReference>
<dbReference type="InterPro" id="IPR036906">
    <property type="entry name" value="ATPase_V1_fsu_sf"/>
</dbReference>
<keyword evidence="2" id="KW-0813">Transport</keyword>
<dbReference type="RefSeq" id="XP_022287297.1">
    <property type="nucleotide sequence ID" value="XM_022431589.1"/>
</dbReference>
<reference evidence="7" key="1">
    <citation type="submission" date="2024-06" db="UniProtKB">
        <authorList>
            <consortium name="RefSeq"/>
        </authorList>
    </citation>
    <scope>NUCLEOTIDE SEQUENCE [LARGE SCALE GENOMIC DNA]</scope>
</reference>
<feature type="compositionally biased region" description="Low complexity" evidence="5">
    <location>
        <begin position="745"/>
        <end position="761"/>
    </location>
</feature>
<name>A0A8B8A756_CRAVI</name>
<reference evidence="8" key="2">
    <citation type="submission" date="2025-08" db="UniProtKB">
        <authorList>
            <consortium name="RefSeq"/>
        </authorList>
    </citation>
    <scope>IDENTIFICATION</scope>
    <source>
        <tissue evidence="8">Whole sample</tissue>
    </source>
</reference>
<dbReference type="FunFam" id="3.40.50.10580:FF:000001">
    <property type="entry name" value="V-type proton ATPase subunit F"/>
    <property type="match status" value="1"/>
</dbReference>